<dbReference type="SMR" id="A0A1I7SRL4"/>
<evidence type="ECO:0000313" key="16">
    <source>
        <dbReference type="EMBL" id="CAD5217959.1"/>
    </source>
</evidence>
<dbReference type="GO" id="GO:0004135">
    <property type="term" value="F:amylo-alpha-1,6-glucosidase activity"/>
    <property type="evidence" value="ECO:0007669"/>
    <property type="project" value="UniProtKB-EC"/>
</dbReference>
<dbReference type="InterPro" id="IPR017853">
    <property type="entry name" value="GH"/>
</dbReference>
<dbReference type="SUPFAM" id="SSF51445">
    <property type="entry name" value="(Trans)glycosidases"/>
    <property type="match status" value="1"/>
</dbReference>
<dbReference type="NCBIfam" id="TIGR01531">
    <property type="entry name" value="glyc_debranch"/>
    <property type="match status" value="1"/>
</dbReference>
<keyword evidence="9" id="KW-0511">Multifunctional enzyme</keyword>
<dbReference type="Gene3D" id="3.20.20.80">
    <property type="entry name" value="Glycosidases"/>
    <property type="match status" value="2"/>
</dbReference>
<dbReference type="InterPro" id="IPR032790">
    <property type="entry name" value="GDE_C"/>
</dbReference>
<reference evidence="19" key="1">
    <citation type="submission" date="2016-11" db="UniProtKB">
        <authorList>
            <consortium name="WormBaseParasite"/>
        </authorList>
    </citation>
    <scope>IDENTIFICATION</scope>
</reference>
<evidence type="ECO:0000256" key="7">
    <source>
        <dbReference type="ARBA" id="ARBA00020723"/>
    </source>
</evidence>
<comment type="function">
    <text evidence="3">Multifunctional enzyme acting as 1,4-alpha-D-glucan:1,4-alpha-D-glucan 4-alpha-D-glycosyltransferase and amylo-1,6-glucosidase in glycogen degradation.</text>
</comment>
<keyword evidence="12" id="KW-0175">Coiled coil</keyword>
<sequence>MATHEGQTYLIELNAGEKLDSKVTFFKKGWTARFRAGKKLLGRKLTLKIPKLEKVFQFPELKSISDFDFQVELVCETLGCFKYEFTVDGDPDSNGHGYFTVQPEWEVNGQKLSLNSLAVQTYLTKLLGPLSEWKDRLQVAKESGYNVIHLTPVQVLGVSNSSYSIADFQALNPTLGDVTIEDLAEFVEFLEKEWSILTIQDVVWNHAARNAPWLQEHPECAYNCANSPHLRPAFIIDQALRLFSEEIAENKWEDRGIPAEFNSGEHLQALRNALLTQVLPEVRLEEFFQVDVTKIIDEFQQHVKNNTNSAVCDCPLALIQDPEFKRFGSTIDFQLASNIFNNDIPNLSEEQRLAKNVDDLRNALEALNENKRKEVQGHIEAIVNATLGHVAYERVDGHGLRVPRVTKERPLTTNYFVYPFDVPDIKSAETQAYDRLNGEFIMACNGWVMNADPLKNFAEPHSQVYLRRELVAWGDSIKLNYGYKPSDCPYLWDYMLQYTESCVKIFHGVRIDNCHSTPIHVAEYLLEKARIIRPGLYVMAELFTGSEDLDNLFVNRLGITSLIREAQNAPDSHEQGRFVHRFGGDPVGAFRTKTVKPAPFSVAHALFYDQTHDNPAAAEKRTIYDYLPTAAMISMAYCAAASTRGYDEFIPFHIHVVTEKRPYRKWSEIQANPSLKGLIEARKKLNELHVELCALGYSEVFVDQYNVDVVAITRHNPVTRESVLLIAHCCFGPFKWIPDGADHKGIPVADDITEILFELKTVEDGGKTKEAPDAEKVLSGVQNIKVEVYEHVPIDKSLAVQVENGVIKFRNFPSGSVVAFKIVPKPKTLENCKDIDNLATSHELVDELQNALLELDLQQLNYILFFCEPEEGTQFGTGAYDIPAYGKLVYCGLKGVEALLRKVQAHNDLGHPLCGNLRAGTWLPNYYVNRLKRTEKLKKVAEIFERAFKPLDEIPHFLRPCYFEEIFTVLYQAVETTVLNKIGYKSKLPINSTIVEQLSLASISLIAAIKDAKLPPLADGESSTSDPPSLSAGLPHFSTGIWRNWGRDTFIALPGLLLSLGRFVEARQLILAYAGTLRHGLIPNLLAEGKAARYNCRDAVWFWLAAIVKYVLNSDEGAHFFEAKVLRLYPEDDSEYSTDKIETLYDTITTALNRHFDGISFRERNAGHQIDEHMKDEGFNIEARIDRETGFVTGGNQFNCGTWMDKMGSSDRANNRGLPATPRDGAAVELQGLALYVAENLAKLNEEGKFGSNGLKSSSGEELRFREWAQKLRQNFVDKFYIPEDSNEEFVNRKTIIKDSFGSTARYTDFQLRPNFCVALKLVPDIIDPKLAWKALEQASAHLRGPLGIKTLDESDWNYNGNYDNDNDGYEQKIAKGWNYHQGPEWLWLAAEYYSARLAVAKLLKTEQPEAWEKAVKEVKEQVQIYSDFIANKSAWSSLPELTNRNGAHCPHSSENQAWSVGCFIETLEILNNSL</sequence>
<dbReference type="GO" id="GO:0004134">
    <property type="term" value="F:4-alpha-glucanotransferase activity"/>
    <property type="evidence" value="ECO:0007669"/>
    <property type="project" value="UniProtKB-EC"/>
</dbReference>
<dbReference type="InterPro" id="IPR032788">
    <property type="entry name" value="AGL_central"/>
</dbReference>
<evidence type="ECO:0000259" key="15">
    <source>
        <dbReference type="Pfam" id="PF14702"/>
    </source>
</evidence>
<evidence type="ECO:0000256" key="9">
    <source>
        <dbReference type="ARBA" id="ARBA00023268"/>
    </source>
</evidence>
<dbReference type="Pfam" id="PF14701">
    <property type="entry name" value="hDGE_amylase"/>
    <property type="match status" value="1"/>
</dbReference>
<evidence type="ECO:0000259" key="13">
    <source>
        <dbReference type="Pfam" id="PF06202"/>
    </source>
</evidence>
<dbReference type="PANTHER" id="PTHR10569">
    <property type="entry name" value="GLYCOGEN DEBRANCHING ENZYME"/>
    <property type="match status" value="1"/>
</dbReference>
<dbReference type="Gene3D" id="1.50.10.10">
    <property type="match status" value="1"/>
</dbReference>
<dbReference type="FunFam" id="3.20.20.80:FF:000070">
    <property type="entry name" value="GDB1p Glycogen debranching enzyme"/>
    <property type="match status" value="1"/>
</dbReference>
<dbReference type="Pfam" id="PF06202">
    <property type="entry name" value="GDE_C"/>
    <property type="match status" value="1"/>
</dbReference>
<dbReference type="Pfam" id="PF14702">
    <property type="entry name" value="hGDE_central"/>
    <property type="match status" value="1"/>
</dbReference>
<dbReference type="InterPro" id="IPR006421">
    <property type="entry name" value="Glycogen_debranch_met"/>
</dbReference>
<comment type="catalytic activity">
    <reaction evidence="1">
        <text>Transfers a segment of a (1-&gt;4)-alpha-D-glucan to a new position in an acceptor, which may be glucose or a (1-&gt;4)-alpha-D-glucan.</text>
        <dbReference type="EC" id="2.4.1.25"/>
    </reaction>
</comment>
<evidence type="ECO:0000256" key="11">
    <source>
        <dbReference type="ARBA" id="ARBA00031477"/>
    </source>
</evidence>
<dbReference type="GO" id="GO:0005980">
    <property type="term" value="P:glycogen catabolic process"/>
    <property type="evidence" value="ECO:0007669"/>
    <property type="project" value="InterPro"/>
</dbReference>
<dbReference type="EMBL" id="CAJFDI010000002">
    <property type="protein sequence ID" value="CAD5217959.1"/>
    <property type="molecule type" value="Genomic_DNA"/>
</dbReference>
<dbReference type="WBParaSite" id="BXY_1568000.1">
    <property type="protein sequence ID" value="BXY_1568000.1"/>
    <property type="gene ID" value="BXY_1568000"/>
</dbReference>
<feature type="domain" description="Glycogen debranching enzyme central" evidence="15">
    <location>
        <begin position="677"/>
        <end position="931"/>
    </location>
</feature>
<dbReference type="Proteomes" id="UP000095284">
    <property type="component" value="Unplaced"/>
</dbReference>
<dbReference type="InterPro" id="IPR032792">
    <property type="entry name" value="AGL_glucanoTrfase"/>
</dbReference>
<dbReference type="InterPro" id="IPR012341">
    <property type="entry name" value="6hp_glycosidase-like_sf"/>
</dbReference>
<feature type="domain" description="Glycogen debranching enzyme C-terminal" evidence="13">
    <location>
        <begin position="1024"/>
        <end position="1465"/>
    </location>
</feature>
<evidence type="ECO:0000256" key="3">
    <source>
        <dbReference type="ARBA" id="ARBA00003530"/>
    </source>
</evidence>
<gene>
    <name evidence="16" type="ORF">BXYJ_LOCUS5352</name>
</gene>
<evidence type="ECO:0000256" key="4">
    <source>
        <dbReference type="ARBA" id="ARBA00004496"/>
    </source>
</evidence>
<evidence type="ECO:0000256" key="6">
    <source>
        <dbReference type="ARBA" id="ARBA00012778"/>
    </source>
</evidence>
<dbReference type="GO" id="GO:0005737">
    <property type="term" value="C:cytoplasm"/>
    <property type="evidence" value="ECO:0007669"/>
    <property type="project" value="UniProtKB-SubCell"/>
</dbReference>
<evidence type="ECO:0000256" key="5">
    <source>
        <dbReference type="ARBA" id="ARBA00012560"/>
    </source>
</evidence>
<dbReference type="OrthoDB" id="10248904at2759"/>
<reference evidence="16" key="2">
    <citation type="submission" date="2020-09" db="EMBL/GenBank/DDBJ databases">
        <authorList>
            <person name="Kikuchi T."/>
        </authorList>
    </citation>
    <scope>NUCLEOTIDE SEQUENCE</scope>
    <source>
        <strain evidence="16">Ka4C1</strain>
    </source>
</reference>
<evidence type="ECO:0000313" key="19">
    <source>
        <dbReference type="WBParaSite" id="BXY_1568000.1"/>
    </source>
</evidence>
<comment type="subcellular location">
    <subcellularLocation>
        <location evidence="4">Cytoplasm</location>
    </subcellularLocation>
</comment>
<name>A0A1I7SRL4_BURXY</name>
<dbReference type="Proteomes" id="UP000582659">
    <property type="component" value="Unassembled WGS sequence"/>
</dbReference>
<evidence type="ECO:0000313" key="18">
    <source>
        <dbReference type="Proteomes" id="UP000659654"/>
    </source>
</evidence>
<dbReference type="SUPFAM" id="SSF48208">
    <property type="entry name" value="Six-hairpin glycosidases"/>
    <property type="match status" value="1"/>
</dbReference>
<evidence type="ECO:0000256" key="2">
    <source>
        <dbReference type="ARBA" id="ARBA00000927"/>
    </source>
</evidence>
<protein>
    <recommendedName>
        <fullName evidence="7">Glycogen debranching enzyme</fullName>
        <ecNumber evidence="5">2.4.1.25</ecNumber>
        <ecNumber evidence="6">3.2.1.33</ecNumber>
    </recommendedName>
    <alternativeName>
        <fullName evidence="11">Glycogen debrancher</fullName>
    </alternativeName>
</protein>
<dbReference type="eggNOG" id="KOG3625">
    <property type="taxonomic scope" value="Eukaryota"/>
</dbReference>
<evidence type="ECO:0000259" key="14">
    <source>
        <dbReference type="Pfam" id="PF14701"/>
    </source>
</evidence>
<comment type="catalytic activity">
    <reaction evidence="2">
        <text>Hydrolysis of (1-&gt;6)-alpha-D-glucosidic branch linkages in glycogen phosphorylase limit dextrin.</text>
        <dbReference type="EC" id="3.2.1.33"/>
    </reaction>
</comment>
<evidence type="ECO:0000256" key="10">
    <source>
        <dbReference type="ARBA" id="ARBA00025780"/>
    </source>
</evidence>
<evidence type="ECO:0000256" key="12">
    <source>
        <dbReference type="SAM" id="Coils"/>
    </source>
</evidence>
<feature type="domain" description="Glycogen debranching enzyme glucanotransferase" evidence="14">
    <location>
        <begin position="111"/>
        <end position="537"/>
    </location>
</feature>
<dbReference type="InterPro" id="IPR010401">
    <property type="entry name" value="AGL/Gdb1"/>
</dbReference>
<dbReference type="EMBL" id="CAJFCV020000002">
    <property type="protein sequence ID" value="CAG9102195.1"/>
    <property type="molecule type" value="Genomic_DNA"/>
</dbReference>
<dbReference type="EC" id="3.2.1.33" evidence="6"/>
<keyword evidence="18" id="KW-1185">Reference proteome</keyword>
<evidence type="ECO:0000313" key="17">
    <source>
        <dbReference type="Proteomes" id="UP000095284"/>
    </source>
</evidence>
<organism evidence="17 19">
    <name type="scientific">Bursaphelenchus xylophilus</name>
    <name type="common">Pinewood nematode worm</name>
    <name type="synonym">Aphelenchoides xylophilus</name>
    <dbReference type="NCBI Taxonomy" id="6326"/>
    <lineage>
        <taxon>Eukaryota</taxon>
        <taxon>Metazoa</taxon>
        <taxon>Ecdysozoa</taxon>
        <taxon>Nematoda</taxon>
        <taxon>Chromadorea</taxon>
        <taxon>Rhabditida</taxon>
        <taxon>Tylenchina</taxon>
        <taxon>Tylenchomorpha</taxon>
        <taxon>Aphelenchoidea</taxon>
        <taxon>Aphelenchoididae</taxon>
        <taxon>Bursaphelenchus</taxon>
    </lineage>
</organism>
<proteinExistence type="inferred from homology"/>
<evidence type="ECO:0000256" key="1">
    <source>
        <dbReference type="ARBA" id="ARBA00000439"/>
    </source>
</evidence>
<dbReference type="Proteomes" id="UP000659654">
    <property type="component" value="Unassembled WGS sequence"/>
</dbReference>
<dbReference type="CDD" id="cd11327">
    <property type="entry name" value="AmyAc_Glg_debranch_2"/>
    <property type="match status" value="1"/>
</dbReference>
<evidence type="ECO:0000256" key="8">
    <source>
        <dbReference type="ARBA" id="ARBA00023056"/>
    </source>
</evidence>
<dbReference type="InterPro" id="IPR008928">
    <property type="entry name" value="6-hairpin_glycosidase_sf"/>
</dbReference>
<dbReference type="EC" id="2.4.1.25" evidence="5"/>
<feature type="coiled-coil region" evidence="12">
    <location>
        <begin position="350"/>
        <end position="377"/>
    </location>
</feature>
<accession>A0A1I7SRL4</accession>
<keyword evidence="8" id="KW-0320">Glycogen biosynthesis</keyword>
<dbReference type="PANTHER" id="PTHR10569:SF2">
    <property type="entry name" value="GLYCOGEN DEBRANCHING ENZYME"/>
    <property type="match status" value="1"/>
</dbReference>
<dbReference type="GO" id="GO:0005978">
    <property type="term" value="P:glycogen biosynthetic process"/>
    <property type="evidence" value="ECO:0007669"/>
    <property type="project" value="UniProtKB-KW"/>
</dbReference>
<comment type="similarity">
    <text evidence="10">Belongs to the glycogen debranching enzyme family.</text>
</comment>